<dbReference type="EMBL" id="AMEM01000013">
    <property type="protein sequence ID" value="EKX91271.1"/>
    <property type="molecule type" value="Genomic_DNA"/>
</dbReference>
<dbReference type="HOGENOM" id="CLU_3226088_0_0_11"/>
<keyword evidence="1" id="KW-1133">Transmembrane helix</keyword>
<feature type="non-terminal residue" evidence="2">
    <location>
        <position position="44"/>
    </location>
</feature>
<keyword evidence="1" id="KW-0472">Membrane</keyword>
<name>L1MK10_9CORY</name>
<organism evidence="2 3">
    <name type="scientific">Corynebacterium durum F0235</name>
    <dbReference type="NCBI Taxonomy" id="1035195"/>
    <lineage>
        <taxon>Bacteria</taxon>
        <taxon>Bacillati</taxon>
        <taxon>Actinomycetota</taxon>
        <taxon>Actinomycetes</taxon>
        <taxon>Mycobacteriales</taxon>
        <taxon>Corynebacteriaceae</taxon>
        <taxon>Corynebacterium</taxon>
    </lineage>
</organism>
<accession>L1MK10</accession>
<keyword evidence="3" id="KW-1185">Reference proteome</keyword>
<proteinExistence type="predicted"/>
<feature type="transmembrane region" description="Helical" evidence="1">
    <location>
        <begin position="7"/>
        <end position="26"/>
    </location>
</feature>
<dbReference type="Proteomes" id="UP000010445">
    <property type="component" value="Unassembled WGS sequence"/>
</dbReference>
<protein>
    <submittedName>
        <fullName evidence="2">Uncharacterized protein</fullName>
    </submittedName>
</protein>
<keyword evidence="1" id="KW-0812">Transmembrane</keyword>
<evidence type="ECO:0000313" key="3">
    <source>
        <dbReference type="Proteomes" id="UP000010445"/>
    </source>
</evidence>
<reference evidence="2 3" key="1">
    <citation type="submission" date="2012-05" db="EMBL/GenBank/DDBJ databases">
        <authorList>
            <person name="Weinstock G."/>
            <person name="Sodergren E."/>
            <person name="Lobos E.A."/>
            <person name="Fulton L."/>
            <person name="Fulton R."/>
            <person name="Courtney L."/>
            <person name="Fronick C."/>
            <person name="O'Laughlin M."/>
            <person name="Godfrey J."/>
            <person name="Wilson R.M."/>
            <person name="Miner T."/>
            <person name="Farmer C."/>
            <person name="Delehaunty K."/>
            <person name="Cordes M."/>
            <person name="Minx P."/>
            <person name="Tomlinson C."/>
            <person name="Chen J."/>
            <person name="Wollam A."/>
            <person name="Pepin K.H."/>
            <person name="Bhonagiri V."/>
            <person name="Zhang X."/>
            <person name="Suruliraj S."/>
            <person name="Warren W."/>
            <person name="Mitreva M."/>
            <person name="Mardis E.R."/>
            <person name="Wilson R.K."/>
        </authorList>
    </citation>
    <scope>NUCLEOTIDE SEQUENCE [LARGE SCALE GENOMIC DNA]</scope>
    <source>
        <strain evidence="2 3">F0235</strain>
    </source>
</reference>
<dbReference type="AlphaFoldDB" id="L1MK10"/>
<comment type="caution">
    <text evidence="2">The sequence shown here is derived from an EMBL/GenBank/DDBJ whole genome shotgun (WGS) entry which is preliminary data.</text>
</comment>
<evidence type="ECO:0000313" key="2">
    <source>
        <dbReference type="EMBL" id="EKX91271.1"/>
    </source>
</evidence>
<evidence type="ECO:0000256" key="1">
    <source>
        <dbReference type="SAM" id="Phobius"/>
    </source>
</evidence>
<sequence length="44" mass="4870">MSVFKLFKFFPLVLVVIVFFAAIFSWTQDSSVVPAPAQAPVPVQ</sequence>
<gene>
    <name evidence="2" type="ORF">HMPREF9997_00876</name>
</gene>